<organism evidence="2 3">
    <name type="scientific">Podospora fimiseda</name>
    <dbReference type="NCBI Taxonomy" id="252190"/>
    <lineage>
        <taxon>Eukaryota</taxon>
        <taxon>Fungi</taxon>
        <taxon>Dikarya</taxon>
        <taxon>Ascomycota</taxon>
        <taxon>Pezizomycotina</taxon>
        <taxon>Sordariomycetes</taxon>
        <taxon>Sordariomycetidae</taxon>
        <taxon>Sordariales</taxon>
        <taxon>Podosporaceae</taxon>
        <taxon>Podospora</taxon>
    </lineage>
</organism>
<evidence type="ECO:0000313" key="2">
    <source>
        <dbReference type="EMBL" id="KAK4227743.1"/>
    </source>
</evidence>
<dbReference type="PANTHER" id="PTHR28042">
    <property type="entry name" value="E3 UBIQUITIN-PROTEIN LIGASE COMPLEX SLX5-SLX8 SUBUNIT SLX5"/>
    <property type="match status" value="1"/>
</dbReference>
<sequence>MNIDDELIEMEVAPLRRSRGPPNNRNNRRTPVLNREIIDLTGDPSSPSSPEVELHATSQIPHHLRGALGSRSNNPRRQNANLQRTPSLARSDGSLLGNGSRTIPIDLTIDDEPAPRQQPPPPPPNVPALPQHPIRHGADNPGGNFRAIFQNQFLDNFSDIRQHLNRTFGNLVNRQVHNFELDLLSIGGGPANPLGDNMPNLHYAVGLAGRRHESPRPKHVAPSPAPEGFTRNTGGDDLIVCAGCEEELQFCPEDEDAKRKAPPAKKARSRKDMEEHFFWALKDCGHVYCKTCYDKRSTKKGSPFVPSPDNNRKLTCAIPDCSTEVGTKYAWVGLFL</sequence>
<dbReference type="GO" id="GO:0004842">
    <property type="term" value="F:ubiquitin-protein transferase activity"/>
    <property type="evidence" value="ECO:0007669"/>
    <property type="project" value="TreeGrafter"/>
</dbReference>
<dbReference type="PANTHER" id="PTHR28042:SF1">
    <property type="entry name" value="E3 UBIQUITIN-PROTEIN LIGASE COMPLEX SLX5-SLX8 SUBUNIT SLX5"/>
    <property type="match status" value="1"/>
</dbReference>
<feature type="compositionally biased region" description="Pro residues" evidence="1">
    <location>
        <begin position="116"/>
        <end position="127"/>
    </location>
</feature>
<protein>
    <recommendedName>
        <fullName evidence="4">Cell cycle control protein</fullName>
    </recommendedName>
</protein>
<dbReference type="EMBL" id="MU865327">
    <property type="protein sequence ID" value="KAK4227743.1"/>
    <property type="molecule type" value="Genomic_DNA"/>
</dbReference>
<feature type="compositionally biased region" description="Polar residues" evidence="1">
    <location>
        <begin position="70"/>
        <end position="88"/>
    </location>
</feature>
<accession>A0AAN7BQL2</accession>
<dbReference type="GO" id="GO:0033768">
    <property type="term" value="C:SUMO-targeted ubiquitin ligase complex"/>
    <property type="evidence" value="ECO:0007669"/>
    <property type="project" value="TreeGrafter"/>
</dbReference>
<feature type="region of interest" description="Disordered" evidence="1">
    <location>
        <begin position="212"/>
        <end position="232"/>
    </location>
</feature>
<gene>
    <name evidence="2" type="ORF">QBC38DRAFT_363456</name>
</gene>
<keyword evidence="3" id="KW-1185">Reference proteome</keyword>
<dbReference type="InterPro" id="IPR038886">
    <property type="entry name" value="E3_SLX5/Rfp1"/>
</dbReference>
<evidence type="ECO:0000313" key="3">
    <source>
        <dbReference type="Proteomes" id="UP001301958"/>
    </source>
</evidence>
<evidence type="ECO:0000256" key="1">
    <source>
        <dbReference type="SAM" id="MobiDB-lite"/>
    </source>
</evidence>
<name>A0AAN7BQL2_9PEZI</name>
<dbReference type="AlphaFoldDB" id="A0AAN7BQL2"/>
<proteinExistence type="predicted"/>
<feature type="region of interest" description="Disordered" evidence="1">
    <location>
        <begin position="13"/>
        <end position="144"/>
    </location>
</feature>
<reference evidence="2" key="2">
    <citation type="submission" date="2023-05" db="EMBL/GenBank/DDBJ databases">
        <authorList>
            <consortium name="Lawrence Berkeley National Laboratory"/>
            <person name="Steindorff A."/>
            <person name="Hensen N."/>
            <person name="Bonometti L."/>
            <person name="Westerberg I."/>
            <person name="Brannstrom I.O."/>
            <person name="Guillou S."/>
            <person name="Cros-Aarteil S."/>
            <person name="Calhoun S."/>
            <person name="Haridas S."/>
            <person name="Kuo A."/>
            <person name="Mondo S."/>
            <person name="Pangilinan J."/>
            <person name="Riley R."/>
            <person name="Labutti K."/>
            <person name="Andreopoulos B."/>
            <person name="Lipzen A."/>
            <person name="Chen C."/>
            <person name="Yanf M."/>
            <person name="Daum C."/>
            <person name="Ng V."/>
            <person name="Clum A."/>
            <person name="Ohm R."/>
            <person name="Martin F."/>
            <person name="Silar P."/>
            <person name="Natvig D."/>
            <person name="Lalanne C."/>
            <person name="Gautier V."/>
            <person name="Ament-Velasquez S.L."/>
            <person name="Kruys A."/>
            <person name="Hutchinson M.I."/>
            <person name="Powell A.J."/>
            <person name="Barry K."/>
            <person name="Miller A.N."/>
            <person name="Grigoriev I.V."/>
            <person name="Debuchy R."/>
            <person name="Gladieux P."/>
            <person name="Thoren M.H."/>
            <person name="Johannesson H."/>
        </authorList>
    </citation>
    <scope>NUCLEOTIDE SEQUENCE</scope>
    <source>
        <strain evidence="2">CBS 990.96</strain>
    </source>
</reference>
<reference evidence="2" key="1">
    <citation type="journal article" date="2023" name="Mol. Phylogenet. Evol.">
        <title>Genome-scale phylogeny and comparative genomics of the fungal order Sordariales.</title>
        <authorList>
            <person name="Hensen N."/>
            <person name="Bonometti L."/>
            <person name="Westerberg I."/>
            <person name="Brannstrom I.O."/>
            <person name="Guillou S."/>
            <person name="Cros-Aarteil S."/>
            <person name="Calhoun S."/>
            <person name="Haridas S."/>
            <person name="Kuo A."/>
            <person name="Mondo S."/>
            <person name="Pangilinan J."/>
            <person name="Riley R."/>
            <person name="LaButti K."/>
            <person name="Andreopoulos B."/>
            <person name="Lipzen A."/>
            <person name="Chen C."/>
            <person name="Yan M."/>
            <person name="Daum C."/>
            <person name="Ng V."/>
            <person name="Clum A."/>
            <person name="Steindorff A."/>
            <person name="Ohm R.A."/>
            <person name="Martin F."/>
            <person name="Silar P."/>
            <person name="Natvig D.O."/>
            <person name="Lalanne C."/>
            <person name="Gautier V."/>
            <person name="Ament-Velasquez S.L."/>
            <person name="Kruys A."/>
            <person name="Hutchinson M.I."/>
            <person name="Powell A.J."/>
            <person name="Barry K."/>
            <person name="Miller A.N."/>
            <person name="Grigoriev I.V."/>
            <person name="Debuchy R."/>
            <person name="Gladieux P."/>
            <person name="Hiltunen Thoren M."/>
            <person name="Johannesson H."/>
        </authorList>
    </citation>
    <scope>NUCLEOTIDE SEQUENCE</scope>
    <source>
        <strain evidence="2">CBS 990.96</strain>
    </source>
</reference>
<feature type="compositionally biased region" description="Low complexity" evidence="1">
    <location>
        <begin position="20"/>
        <end position="35"/>
    </location>
</feature>
<comment type="caution">
    <text evidence="2">The sequence shown here is derived from an EMBL/GenBank/DDBJ whole genome shotgun (WGS) entry which is preliminary data.</text>
</comment>
<evidence type="ECO:0008006" key="4">
    <source>
        <dbReference type="Google" id="ProtNLM"/>
    </source>
</evidence>
<dbReference type="Proteomes" id="UP001301958">
    <property type="component" value="Unassembled WGS sequence"/>
</dbReference>